<dbReference type="AlphaFoldDB" id="A0A7V8NT71"/>
<feature type="binding site" evidence="5">
    <location>
        <position position="127"/>
    </location>
    <ligand>
        <name>Zn(2+)</name>
        <dbReference type="ChEBI" id="CHEBI:29105"/>
        <note>structural</note>
    </ligand>
</feature>
<feature type="binding site" evidence="5">
    <location>
        <position position="197"/>
    </location>
    <ligand>
        <name>ATP</name>
        <dbReference type="ChEBI" id="CHEBI:30616"/>
    </ligand>
</feature>
<comment type="function">
    <text evidence="5">Catalyzes the reversible transfer of the terminal phosphate group between ATP and AMP. Plays an important role in cellular energy homeostasis and in adenine nucleotide metabolism.</text>
</comment>
<dbReference type="SUPFAM" id="SSF52540">
    <property type="entry name" value="P-loop containing nucleoside triphosphate hydrolases"/>
    <property type="match status" value="1"/>
</dbReference>
<keyword evidence="1 5" id="KW-0808">Transferase</keyword>
<dbReference type="NCBIfam" id="TIGR01351">
    <property type="entry name" value="adk"/>
    <property type="match status" value="1"/>
</dbReference>
<feature type="binding site" evidence="5">
    <location>
        <position position="130"/>
    </location>
    <ligand>
        <name>Zn(2+)</name>
        <dbReference type="ChEBI" id="CHEBI:29105"/>
        <note>structural</note>
    </ligand>
</feature>
<evidence type="ECO:0000313" key="10">
    <source>
        <dbReference type="Proteomes" id="UP000567293"/>
    </source>
</evidence>
<comment type="subunit">
    <text evidence="5 7">Monomer.</text>
</comment>
<dbReference type="CDD" id="cd01428">
    <property type="entry name" value="ADK"/>
    <property type="match status" value="1"/>
</dbReference>
<keyword evidence="5" id="KW-0963">Cytoplasm</keyword>
<evidence type="ECO:0000313" key="9">
    <source>
        <dbReference type="EMBL" id="MBA0087069.1"/>
    </source>
</evidence>
<keyword evidence="5" id="KW-0479">Metal-binding</keyword>
<dbReference type="GO" id="GO:0008270">
    <property type="term" value="F:zinc ion binding"/>
    <property type="evidence" value="ECO:0007669"/>
    <property type="project" value="UniProtKB-UniRule"/>
</dbReference>
<organism evidence="9 10">
    <name type="scientific">Candidatus Acidiferrum panamense</name>
    <dbReference type="NCBI Taxonomy" id="2741543"/>
    <lineage>
        <taxon>Bacteria</taxon>
        <taxon>Pseudomonadati</taxon>
        <taxon>Acidobacteriota</taxon>
        <taxon>Terriglobia</taxon>
        <taxon>Candidatus Acidiferrales</taxon>
        <taxon>Candidatus Acidiferrum</taxon>
    </lineage>
</organism>
<dbReference type="Gene3D" id="3.40.50.300">
    <property type="entry name" value="P-loop containing nucleotide triphosphate hydrolases"/>
    <property type="match status" value="1"/>
</dbReference>
<feature type="binding site" evidence="5">
    <location>
        <position position="37"/>
    </location>
    <ligand>
        <name>AMP</name>
        <dbReference type="ChEBI" id="CHEBI:456215"/>
    </ligand>
</feature>
<dbReference type="InterPro" id="IPR006259">
    <property type="entry name" value="Adenyl_kin_sub"/>
</dbReference>
<dbReference type="Proteomes" id="UP000567293">
    <property type="component" value="Unassembled WGS sequence"/>
</dbReference>
<keyword evidence="5" id="KW-0862">Zinc</keyword>
<dbReference type="GO" id="GO:0044209">
    <property type="term" value="P:AMP salvage"/>
    <property type="evidence" value="ECO:0007669"/>
    <property type="project" value="UniProtKB-UniRule"/>
</dbReference>
<feature type="binding site" evidence="5">
    <location>
        <position position="150"/>
    </location>
    <ligand>
        <name>Zn(2+)</name>
        <dbReference type="ChEBI" id="CHEBI:29105"/>
        <note>structural</note>
    </ligand>
</feature>
<accession>A0A7V8NT71</accession>
<gene>
    <name evidence="5" type="primary">adk</name>
    <name evidence="9" type="ORF">HRJ53_18960</name>
</gene>
<feature type="region of interest" description="LID" evidence="5">
    <location>
        <begin position="123"/>
        <end position="160"/>
    </location>
</feature>
<dbReference type="InterPro" id="IPR007862">
    <property type="entry name" value="Adenylate_kinase_lid-dom"/>
</dbReference>
<proteinExistence type="inferred from homology"/>
<evidence type="ECO:0000256" key="2">
    <source>
        <dbReference type="ARBA" id="ARBA00022727"/>
    </source>
</evidence>
<comment type="caution">
    <text evidence="5">Lacks conserved residue(s) required for the propagation of feature annotation.</text>
</comment>
<dbReference type="Pfam" id="PF00406">
    <property type="entry name" value="ADK"/>
    <property type="match status" value="1"/>
</dbReference>
<dbReference type="PRINTS" id="PR00094">
    <property type="entry name" value="ADENYLTKNASE"/>
</dbReference>
<feature type="binding site" evidence="5">
    <location>
        <begin position="55"/>
        <end position="57"/>
    </location>
    <ligand>
        <name>AMP</name>
        <dbReference type="ChEBI" id="CHEBI:456215"/>
    </ligand>
</feature>
<comment type="pathway">
    <text evidence="5">Purine metabolism; AMP biosynthesis via salvage pathway; AMP from ADP: step 1/1.</text>
</comment>
<reference evidence="9" key="1">
    <citation type="submission" date="2020-06" db="EMBL/GenBank/DDBJ databases">
        <title>Legume-microbial interactions unlock mineral nutrients during tropical forest succession.</title>
        <authorList>
            <person name="Epihov D.Z."/>
        </authorList>
    </citation>
    <scope>NUCLEOTIDE SEQUENCE [LARGE SCALE GENOMIC DNA]</scope>
    <source>
        <strain evidence="9">Pan2503</strain>
    </source>
</reference>
<evidence type="ECO:0000256" key="5">
    <source>
        <dbReference type="HAMAP-Rule" id="MF_00235"/>
    </source>
</evidence>
<dbReference type="Pfam" id="PF05191">
    <property type="entry name" value="ADK_lid"/>
    <property type="match status" value="1"/>
</dbReference>
<dbReference type="InterPro" id="IPR000850">
    <property type="entry name" value="Adenylat/UMP-CMP_kin"/>
</dbReference>
<comment type="domain">
    <text evidence="5">Consists of three domains, a large central CORE domain and two small peripheral domains, NMPbind and LID, which undergo movements during catalysis. The LID domain closes over the site of phosphoryl transfer upon ATP binding. Assembling and dissambling the active center during each catalytic cycle provides an effective means to prevent ATP hydrolysis. Some bacteria have evolved a zinc-coordinating structure that stabilizes the LID domain.</text>
</comment>
<feature type="binding site" evidence="5">
    <location>
        <position position="147"/>
    </location>
    <ligand>
        <name>Zn(2+)</name>
        <dbReference type="ChEBI" id="CHEBI:29105"/>
        <note>structural</note>
    </ligand>
</feature>
<feature type="binding site" evidence="5">
    <location>
        <position position="157"/>
    </location>
    <ligand>
        <name>AMP</name>
        <dbReference type="ChEBI" id="CHEBI:456215"/>
    </ligand>
</feature>
<comment type="catalytic activity">
    <reaction evidence="5 7">
        <text>AMP + ATP = 2 ADP</text>
        <dbReference type="Rhea" id="RHEA:12973"/>
        <dbReference type="ChEBI" id="CHEBI:30616"/>
        <dbReference type="ChEBI" id="CHEBI:456215"/>
        <dbReference type="ChEBI" id="CHEBI:456216"/>
        <dbReference type="EC" id="2.7.4.3"/>
    </reaction>
</comment>
<evidence type="ECO:0000256" key="3">
    <source>
        <dbReference type="ARBA" id="ARBA00022741"/>
    </source>
</evidence>
<protein>
    <recommendedName>
        <fullName evidence="5 7">Adenylate kinase</fullName>
        <shortName evidence="5">AK</shortName>
        <ecNumber evidence="5 7">2.7.4.3</ecNumber>
    </recommendedName>
    <alternativeName>
        <fullName evidence="5">ATP-AMP transphosphorylase</fullName>
    </alternativeName>
    <alternativeName>
        <fullName evidence="5">ATP:AMP phosphotransferase</fullName>
    </alternativeName>
    <alternativeName>
        <fullName evidence="5">Adenylate monophosphate kinase</fullName>
    </alternativeName>
</protein>
<dbReference type="GO" id="GO:0004017">
    <property type="term" value="F:AMP kinase activity"/>
    <property type="evidence" value="ECO:0007669"/>
    <property type="project" value="UniProtKB-UniRule"/>
</dbReference>
<dbReference type="GO" id="GO:0005737">
    <property type="term" value="C:cytoplasm"/>
    <property type="evidence" value="ECO:0007669"/>
    <property type="project" value="UniProtKB-SubCell"/>
</dbReference>
<evidence type="ECO:0000256" key="1">
    <source>
        <dbReference type="ARBA" id="ARBA00022679"/>
    </source>
</evidence>
<keyword evidence="10" id="KW-1185">Reference proteome</keyword>
<evidence type="ECO:0000256" key="6">
    <source>
        <dbReference type="RuleBase" id="RU003330"/>
    </source>
</evidence>
<dbReference type="InterPro" id="IPR033690">
    <property type="entry name" value="Adenylat_kinase_CS"/>
</dbReference>
<keyword evidence="2 5" id="KW-0545">Nucleotide biosynthesis</keyword>
<evidence type="ECO:0000256" key="4">
    <source>
        <dbReference type="ARBA" id="ARBA00022777"/>
    </source>
</evidence>
<dbReference type="GO" id="GO:0005524">
    <property type="term" value="F:ATP binding"/>
    <property type="evidence" value="ECO:0007669"/>
    <property type="project" value="UniProtKB-UniRule"/>
</dbReference>
<dbReference type="PANTHER" id="PTHR23359">
    <property type="entry name" value="NUCLEOTIDE KINASE"/>
    <property type="match status" value="1"/>
</dbReference>
<dbReference type="EMBL" id="JACDQQ010001814">
    <property type="protein sequence ID" value="MBA0087069.1"/>
    <property type="molecule type" value="Genomic_DNA"/>
</dbReference>
<feature type="binding site" evidence="5">
    <location>
        <position position="32"/>
    </location>
    <ligand>
        <name>AMP</name>
        <dbReference type="ChEBI" id="CHEBI:456215"/>
    </ligand>
</feature>
<dbReference type="InterPro" id="IPR027417">
    <property type="entry name" value="P-loop_NTPase"/>
</dbReference>
<feature type="binding site" evidence="5">
    <location>
        <begin position="11"/>
        <end position="16"/>
    </location>
    <ligand>
        <name>ATP</name>
        <dbReference type="ChEBI" id="CHEBI:30616"/>
    </ligand>
</feature>
<feature type="binding site" evidence="5">
    <location>
        <begin position="83"/>
        <end position="86"/>
    </location>
    <ligand>
        <name>AMP</name>
        <dbReference type="ChEBI" id="CHEBI:456215"/>
    </ligand>
</feature>
<dbReference type="HAMAP" id="MF_00235">
    <property type="entry name" value="Adenylate_kinase_Adk"/>
    <property type="match status" value="1"/>
</dbReference>
<sequence>MNGLVLFGSPGSGKGTQAKLLEQCLRIPHVSTGDMLRAKGAAAGSVVVATMEAGALVSDEVVNQMVEDRLSREDAARGFILDGYPRTRAQAEHLCCWFDQRGIRELVIHLSVDYNVIIARLTGRRQCPVCGSLYNIVSQPPRVDELCDRDGQRLVVRDDDRESVIRERLDAYERQTRPVLDYLNAAGRRVYSVDASQGSPEEVFQKIRQALETHDRKENVG</sequence>
<evidence type="ECO:0000256" key="7">
    <source>
        <dbReference type="RuleBase" id="RU003331"/>
    </source>
</evidence>
<comment type="subcellular location">
    <subcellularLocation>
        <location evidence="5 7">Cytoplasm</location>
    </subcellularLocation>
</comment>
<feature type="binding site" evidence="5">
    <location>
        <position position="124"/>
    </location>
    <ligand>
        <name>ATP</name>
        <dbReference type="ChEBI" id="CHEBI:30616"/>
    </ligand>
</feature>
<name>A0A7V8NT71_9BACT</name>
<keyword evidence="5 7" id="KW-0067">ATP-binding</keyword>
<evidence type="ECO:0000259" key="8">
    <source>
        <dbReference type="Pfam" id="PF05191"/>
    </source>
</evidence>
<comment type="caution">
    <text evidence="9">The sequence shown here is derived from an EMBL/GenBank/DDBJ whole genome shotgun (WGS) entry which is preliminary data.</text>
</comment>
<keyword evidence="4 5" id="KW-0418">Kinase</keyword>
<dbReference type="UniPathway" id="UPA00588">
    <property type="reaction ID" value="UER00649"/>
</dbReference>
<comment type="similarity">
    <text evidence="5 6">Belongs to the adenylate kinase family.</text>
</comment>
<keyword evidence="3 5" id="KW-0547">Nucleotide-binding</keyword>
<feature type="binding site" evidence="5">
    <location>
        <position position="90"/>
    </location>
    <ligand>
        <name>AMP</name>
        <dbReference type="ChEBI" id="CHEBI:456215"/>
    </ligand>
</feature>
<dbReference type="PROSITE" id="PS00113">
    <property type="entry name" value="ADENYLATE_KINASE"/>
    <property type="match status" value="1"/>
</dbReference>
<dbReference type="EC" id="2.7.4.3" evidence="5 7"/>
<feature type="binding site" evidence="5">
    <location>
        <position position="168"/>
    </location>
    <ligand>
        <name>AMP</name>
        <dbReference type="ChEBI" id="CHEBI:456215"/>
    </ligand>
</feature>
<feature type="domain" description="Adenylate kinase active site lid" evidence="8">
    <location>
        <begin position="124"/>
        <end position="159"/>
    </location>
</feature>